<dbReference type="AlphaFoldDB" id="X2LBG6"/>
<sequence length="302" mass="33656">MNIAERRRDGQGMMRTIIAALSAGVATIAACALALAQAPSQVNPSGKNKIPELASAEFAWLVLGVNWDDPPPGLGRGPIRQDPAHPFHGNRDGPGQVTPHIGDAKDPVLKPWAAKQMQQSNEEVLSGKRGLPFAAQSACYPGGVPEQLLTPAQPFYFIQTPKVVWMIWESDHQVRRIYMTDRHSDKVKPSWFGESIGHYESEGTLVIDTIGLQATHSYLDWYRTPHTEKLHVVERYTMSHDGKALDVVVKVEDPDTFNEPLYMARRWNKVPNQRLEMVCAENNADRFDGNLFPIPQADAPDF</sequence>
<protein>
    <submittedName>
        <fullName evidence="2">Uncharacterized protein</fullName>
    </submittedName>
</protein>
<organism evidence="2">
    <name type="scientific">uncultured bacterium 12AC_lac13</name>
    <dbReference type="NCBI Taxonomy" id="1447233"/>
    <lineage>
        <taxon>Bacteria</taxon>
        <taxon>environmental samples</taxon>
    </lineage>
</organism>
<reference evidence="2" key="1">
    <citation type="submission" date="2013-10" db="EMBL/GenBank/DDBJ databases">
        <title>Functional metagenomics reveals novel beta-galactosidases not predictable from gene sequences.</title>
        <authorList>
            <person name="Cheng J."/>
            <person name="Engel K."/>
            <person name="Romantsov T."/>
            <person name="Neufeld J.D."/>
            <person name="Rose D.R."/>
            <person name="Charles T.C."/>
        </authorList>
    </citation>
    <scope>NUCLEOTIDE SEQUENCE</scope>
</reference>
<feature type="compositionally biased region" description="Basic and acidic residues" evidence="1">
    <location>
        <begin position="82"/>
        <end position="91"/>
    </location>
</feature>
<dbReference type="PROSITE" id="PS51257">
    <property type="entry name" value="PROKAR_LIPOPROTEIN"/>
    <property type="match status" value="1"/>
</dbReference>
<evidence type="ECO:0000313" key="2">
    <source>
        <dbReference type="EMBL" id="AHN97603.1"/>
    </source>
</evidence>
<dbReference type="EMBL" id="KF796593">
    <property type="protein sequence ID" value="AHN97603.1"/>
    <property type="molecule type" value="Genomic_DNA"/>
</dbReference>
<name>X2LBG6_9BACT</name>
<accession>X2LBG6</accession>
<proteinExistence type="predicted"/>
<feature type="region of interest" description="Disordered" evidence="1">
    <location>
        <begin position="72"/>
        <end position="105"/>
    </location>
</feature>
<evidence type="ECO:0000256" key="1">
    <source>
        <dbReference type="SAM" id="MobiDB-lite"/>
    </source>
</evidence>